<reference evidence="4 6" key="3">
    <citation type="submission" date="2017-10" db="EMBL/GenBank/DDBJ databases">
        <title>Extensive intraspecific genome diversity in a model arbuscular mycorrhizal fungus.</title>
        <authorList>
            <person name="Chen E.C.H."/>
            <person name="Morin E."/>
            <person name="Baudet D."/>
            <person name="Noel J."/>
            <person name="Ndikumana S."/>
            <person name="Charron P."/>
            <person name="St-Onge C."/>
            <person name="Giorgi J."/>
            <person name="Grigoriev I.V."/>
            <person name="Roux C."/>
            <person name="Martin F.M."/>
            <person name="Corradi N."/>
        </authorList>
    </citation>
    <scope>NUCLEOTIDE SEQUENCE [LARGE SCALE GENOMIC DNA]</scope>
    <source>
        <strain evidence="2 4">A1</strain>
        <strain evidence="3 6">C2</strain>
    </source>
</reference>
<accession>A0A2I1F369</accession>
<dbReference type="Proteomes" id="UP000232722">
    <property type="component" value="Unassembled WGS sequence"/>
</dbReference>
<dbReference type="EMBL" id="LLXL01000756">
    <property type="protein sequence ID" value="PKK69182.1"/>
    <property type="molecule type" value="Genomic_DNA"/>
</dbReference>
<reference evidence="5 6" key="1">
    <citation type="submission" date="2016-04" db="EMBL/GenBank/DDBJ databases">
        <title>Genome analyses suggest a sexual origin of heterokaryosis in a supposedly ancient asexual fungus.</title>
        <authorList>
            <person name="Ropars J."/>
            <person name="Sedzielewska K."/>
            <person name="Noel J."/>
            <person name="Charron P."/>
            <person name="Farinelli L."/>
            <person name="Marton T."/>
            <person name="Kruger M."/>
            <person name="Pelin A."/>
            <person name="Brachmann A."/>
            <person name="Corradi N."/>
        </authorList>
    </citation>
    <scope>NUCLEOTIDE SEQUENCE [LARGE SCALE GENOMIC DNA]</scope>
    <source>
        <strain evidence="1 5">A5</strain>
        <strain evidence="3 6">C2</strain>
    </source>
</reference>
<organism evidence="3 6">
    <name type="scientific">Rhizophagus irregularis</name>
    <dbReference type="NCBI Taxonomy" id="588596"/>
    <lineage>
        <taxon>Eukaryota</taxon>
        <taxon>Fungi</taxon>
        <taxon>Fungi incertae sedis</taxon>
        <taxon>Mucoromycota</taxon>
        <taxon>Glomeromycotina</taxon>
        <taxon>Glomeromycetes</taxon>
        <taxon>Glomerales</taxon>
        <taxon>Glomeraceae</taxon>
        <taxon>Rhizophagus</taxon>
    </lineage>
</organism>
<name>A0A2I1F369_9GLOM</name>
<evidence type="ECO:0000313" key="6">
    <source>
        <dbReference type="Proteomes" id="UP000233469"/>
    </source>
</evidence>
<dbReference type="AlphaFoldDB" id="A0A2I1F369"/>
<dbReference type="VEuPathDB" id="FungiDB:RhiirA1_429080"/>
<protein>
    <submittedName>
        <fullName evidence="3">Uncharacterized protein</fullName>
    </submittedName>
</protein>
<gene>
    <name evidence="2" type="ORF">RhiirA1_429080</name>
    <name evidence="1" type="ORF">RhiirA5_363728</name>
    <name evidence="3" type="ORF">RhiirC2_748835</name>
</gene>
<dbReference type="EMBL" id="LLXH01002132">
    <property type="protein sequence ID" value="PKC56475.1"/>
    <property type="molecule type" value="Genomic_DNA"/>
</dbReference>
<evidence type="ECO:0000313" key="1">
    <source>
        <dbReference type="EMBL" id="PKC02899.1"/>
    </source>
</evidence>
<evidence type="ECO:0000313" key="4">
    <source>
        <dbReference type="Proteomes" id="UP000232688"/>
    </source>
</evidence>
<proteinExistence type="predicted"/>
<evidence type="ECO:0000313" key="5">
    <source>
        <dbReference type="Proteomes" id="UP000232722"/>
    </source>
</evidence>
<dbReference type="Proteomes" id="UP000232688">
    <property type="component" value="Unassembled WGS sequence"/>
</dbReference>
<reference evidence="1 5" key="2">
    <citation type="submission" date="2017-09" db="EMBL/GenBank/DDBJ databases">
        <title>Extensive intraspecific genome diversity in a model arbuscular mycorrhizal fungus.</title>
        <authorList>
            <person name="Chen E.C."/>
            <person name="Morin E."/>
            <person name="Beaudet D."/>
            <person name="Noel J."/>
            <person name="Ndikumana S."/>
            <person name="Charron P."/>
            <person name="St-Onge C."/>
            <person name="Giorgi J."/>
            <person name="Grigoriev I.V."/>
            <person name="Roux C."/>
            <person name="Martin F.M."/>
            <person name="Corradi N."/>
        </authorList>
    </citation>
    <scope>NUCLEOTIDE SEQUENCE [LARGE SCALE GENOMIC DNA]</scope>
    <source>
        <strain evidence="1 5">A5</strain>
    </source>
</reference>
<reference evidence="2 4" key="4">
    <citation type="submission" date="2017-10" db="EMBL/GenBank/DDBJ databases">
        <title>Genome analyses suggest a sexual origin of heterokaryosis in a supposedly ancient asexual fungus.</title>
        <authorList>
            <person name="Corradi N."/>
            <person name="Sedzielewska K."/>
            <person name="Noel J."/>
            <person name="Charron P."/>
            <person name="Farinelli L."/>
            <person name="Marton T."/>
            <person name="Kruger M."/>
            <person name="Pelin A."/>
            <person name="Brachmann A."/>
            <person name="Corradi N."/>
        </authorList>
    </citation>
    <scope>NUCLEOTIDE SEQUENCE [LARGE SCALE GENOMIC DNA]</scope>
    <source>
        <strain evidence="2 4">A1</strain>
    </source>
</reference>
<sequence>MTLINGSVILFTFKLCWIGRLVTSYVLLNSISPIMFTEFFGDLKLIESILNNDH</sequence>
<evidence type="ECO:0000313" key="2">
    <source>
        <dbReference type="EMBL" id="PKC56475.1"/>
    </source>
</evidence>
<dbReference type="EMBL" id="LLXJ01001292">
    <property type="protein sequence ID" value="PKC02899.1"/>
    <property type="molecule type" value="Genomic_DNA"/>
</dbReference>
<comment type="caution">
    <text evidence="3">The sequence shown here is derived from an EMBL/GenBank/DDBJ whole genome shotgun (WGS) entry which is preliminary data.</text>
</comment>
<evidence type="ECO:0000313" key="3">
    <source>
        <dbReference type="EMBL" id="PKK69182.1"/>
    </source>
</evidence>
<dbReference type="Proteomes" id="UP000233469">
    <property type="component" value="Unassembled WGS sequence"/>
</dbReference>